<dbReference type="HOGENOM" id="CLU_2030737_0_0_1"/>
<dbReference type="FunCoup" id="K3Z0V0">
    <property type="interactions" value="842"/>
</dbReference>
<dbReference type="Proteomes" id="UP000004995">
    <property type="component" value="Unassembled WGS sequence"/>
</dbReference>
<dbReference type="OMA" id="VEDCSSC"/>
<reference evidence="2" key="2">
    <citation type="submission" date="2018-08" db="UniProtKB">
        <authorList>
            <consortium name="EnsemblPlants"/>
        </authorList>
    </citation>
    <scope>IDENTIFICATION</scope>
    <source>
        <strain evidence="2">Yugu1</strain>
    </source>
</reference>
<evidence type="ECO:0000313" key="2">
    <source>
        <dbReference type="EnsemblPlants" id="KQL28679"/>
    </source>
</evidence>
<evidence type="ECO:0008006" key="4">
    <source>
        <dbReference type="Google" id="ProtNLM"/>
    </source>
</evidence>
<evidence type="ECO:0000256" key="1">
    <source>
        <dbReference type="SAM" id="SignalP"/>
    </source>
</evidence>
<keyword evidence="3" id="KW-1185">Reference proteome</keyword>
<dbReference type="eggNOG" id="ENOG502R591">
    <property type="taxonomic scope" value="Eukaryota"/>
</dbReference>
<feature type="signal peptide" evidence="1">
    <location>
        <begin position="1"/>
        <end position="22"/>
    </location>
</feature>
<dbReference type="EMBL" id="AGNK02000115">
    <property type="status" value="NOT_ANNOTATED_CDS"/>
    <property type="molecule type" value="Genomic_DNA"/>
</dbReference>
<evidence type="ECO:0000313" key="3">
    <source>
        <dbReference type="Proteomes" id="UP000004995"/>
    </source>
</evidence>
<accession>K3Z0V0</accession>
<protein>
    <recommendedName>
        <fullName evidence="4">F-box domain-containing protein</fullName>
    </recommendedName>
</protein>
<proteinExistence type="predicted"/>
<sequence>MEAPLGICPLKLLLLTLSTTRLFINSHGEDGNLPVNLLLEIFSTCSSRRVEDCSSCRSPLSWLKLTSRTRMLLENISSSGMLPDNLLEARKIPVTVISELQLIPSHLQQSVVFSQEPLRPPS</sequence>
<reference evidence="3" key="1">
    <citation type="journal article" date="2012" name="Nat. Biotechnol.">
        <title>Reference genome sequence of the model plant Setaria.</title>
        <authorList>
            <person name="Bennetzen J.L."/>
            <person name="Schmutz J."/>
            <person name="Wang H."/>
            <person name="Percifield R."/>
            <person name="Hawkins J."/>
            <person name="Pontaroli A.C."/>
            <person name="Estep M."/>
            <person name="Feng L."/>
            <person name="Vaughn J.N."/>
            <person name="Grimwood J."/>
            <person name="Jenkins J."/>
            <person name="Barry K."/>
            <person name="Lindquist E."/>
            <person name="Hellsten U."/>
            <person name="Deshpande S."/>
            <person name="Wang X."/>
            <person name="Wu X."/>
            <person name="Mitros T."/>
            <person name="Triplett J."/>
            <person name="Yang X."/>
            <person name="Ye C.Y."/>
            <person name="Mauro-Herrera M."/>
            <person name="Wang L."/>
            <person name="Li P."/>
            <person name="Sharma M."/>
            <person name="Sharma R."/>
            <person name="Ronald P.C."/>
            <person name="Panaud O."/>
            <person name="Kellogg E.A."/>
            <person name="Brutnell T.P."/>
            <person name="Doust A.N."/>
            <person name="Tuskan G.A."/>
            <person name="Rokhsar D."/>
            <person name="Devos K.M."/>
        </authorList>
    </citation>
    <scope>NUCLEOTIDE SEQUENCE [LARGE SCALE GENOMIC DNA]</scope>
    <source>
        <strain evidence="3">cv. Yugu1</strain>
    </source>
</reference>
<organism evidence="2 3">
    <name type="scientific">Setaria italica</name>
    <name type="common">Foxtail millet</name>
    <name type="synonym">Panicum italicum</name>
    <dbReference type="NCBI Taxonomy" id="4555"/>
    <lineage>
        <taxon>Eukaryota</taxon>
        <taxon>Viridiplantae</taxon>
        <taxon>Streptophyta</taxon>
        <taxon>Embryophyta</taxon>
        <taxon>Tracheophyta</taxon>
        <taxon>Spermatophyta</taxon>
        <taxon>Magnoliopsida</taxon>
        <taxon>Liliopsida</taxon>
        <taxon>Poales</taxon>
        <taxon>Poaceae</taxon>
        <taxon>PACMAD clade</taxon>
        <taxon>Panicoideae</taxon>
        <taxon>Panicodae</taxon>
        <taxon>Paniceae</taxon>
        <taxon>Cenchrinae</taxon>
        <taxon>Setaria</taxon>
    </lineage>
</organism>
<dbReference type="Gramene" id="KQL28679">
    <property type="protein sequence ID" value="KQL28679"/>
    <property type="gene ID" value="SETIT_020167mg"/>
</dbReference>
<dbReference type="AlphaFoldDB" id="K3Z0V0"/>
<feature type="chain" id="PRO_5010127364" description="F-box domain-containing protein" evidence="1">
    <location>
        <begin position="23"/>
        <end position="122"/>
    </location>
</feature>
<name>K3Z0V0_SETIT</name>
<keyword evidence="1" id="KW-0732">Signal</keyword>
<dbReference type="InParanoid" id="K3Z0V0"/>
<dbReference type="EnsemblPlants" id="KQL28679">
    <property type="protein sequence ID" value="KQL28679"/>
    <property type="gene ID" value="SETIT_020167mg"/>
</dbReference>